<dbReference type="Proteomes" id="UP000318616">
    <property type="component" value="Unassembled WGS sequence"/>
</dbReference>
<proteinExistence type="predicted"/>
<name>A0A552LC80_9CHRO</name>
<accession>A0A552LC80</accession>
<reference evidence="1 2" key="1">
    <citation type="submission" date="2019-01" db="EMBL/GenBank/DDBJ databases">
        <title>Coherence of Microcystis species and biogeography revealed through population genomics.</title>
        <authorList>
            <person name="Perez-Carrascal O.M."/>
            <person name="Terrat Y."/>
            <person name="Giani A."/>
            <person name="Fortin N."/>
            <person name="Tromas N."/>
            <person name="Shapiro B.J."/>
        </authorList>
    </citation>
    <scope>NUCLEOTIDE SEQUENCE [LARGE SCALE GENOMIC DNA]</scope>
    <source>
        <strain evidence="1">Mw_MB_S_20031200_S109D</strain>
    </source>
</reference>
<protein>
    <submittedName>
        <fullName evidence="1">Uncharacterized protein</fullName>
    </submittedName>
</protein>
<dbReference type="AlphaFoldDB" id="A0A552LC80"/>
<evidence type="ECO:0000313" key="2">
    <source>
        <dbReference type="Proteomes" id="UP000318616"/>
    </source>
</evidence>
<comment type="caution">
    <text evidence="1">The sequence shown here is derived from an EMBL/GenBank/DDBJ whole genome shotgun (WGS) entry which is preliminary data.</text>
</comment>
<gene>
    <name evidence="1" type="ORF">EWV88_21850</name>
</gene>
<dbReference type="EMBL" id="SFAP01000270">
    <property type="protein sequence ID" value="TRV17821.1"/>
    <property type="molecule type" value="Genomic_DNA"/>
</dbReference>
<sequence>MKTPEQLPLNFIIFPENHPQPDKSVEKAIVFKLDDFRINSKMPESQLLSIYATIHETVKHLIEK</sequence>
<evidence type="ECO:0000313" key="1">
    <source>
        <dbReference type="EMBL" id="TRV17821.1"/>
    </source>
</evidence>
<organism evidence="1 2">
    <name type="scientific">Microcystis wesenbergii Mw_MB_S_20031200_S109D</name>
    <dbReference type="NCBI Taxonomy" id="2486241"/>
    <lineage>
        <taxon>Bacteria</taxon>
        <taxon>Bacillati</taxon>
        <taxon>Cyanobacteriota</taxon>
        <taxon>Cyanophyceae</taxon>
        <taxon>Oscillatoriophycideae</taxon>
        <taxon>Chroococcales</taxon>
        <taxon>Microcystaceae</taxon>
        <taxon>Microcystis</taxon>
    </lineage>
</organism>